<dbReference type="EMBL" id="FOZG01000001">
    <property type="protein sequence ID" value="SFR86664.1"/>
    <property type="molecule type" value="Genomic_DNA"/>
</dbReference>
<accession>A0A1I6K696</accession>
<evidence type="ECO:0000256" key="1">
    <source>
        <dbReference type="SAM" id="MobiDB-lite"/>
    </source>
</evidence>
<dbReference type="Proteomes" id="UP000198824">
    <property type="component" value="Unassembled WGS sequence"/>
</dbReference>
<dbReference type="AlphaFoldDB" id="A0A1I6K696"/>
<dbReference type="RefSeq" id="WP_131819201.1">
    <property type="nucleotide sequence ID" value="NZ_FOZG01000001.1"/>
</dbReference>
<evidence type="ECO:0000313" key="2">
    <source>
        <dbReference type="EMBL" id="SFR86664.1"/>
    </source>
</evidence>
<evidence type="ECO:0008006" key="4">
    <source>
        <dbReference type="Google" id="ProtNLM"/>
    </source>
</evidence>
<proteinExistence type="predicted"/>
<name>A0A1I6K696_9SPHN</name>
<dbReference type="STRING" id="1166337.SAMN05192580_1365"/>
<reference evidence="2 3" key="1">
    <citation type="submission" date="2016-10" db="EMBL/GenBank/DDBJ databases">
        <authorList>
            <person name="de Groot N.N."/>
        </authorList>
    </citation>
    <scope>NUCLEOTIDE SEQUENCE [LARGE SCALE GENOMIC DNA]</scope>
    <source>
        <strain evidence="2 3">S5-249</strain>
    </source>
</reference>
<keyword evidence="3" id="KW-1185">Reference proteome</keyword>
<protein>
    <recommendedName>
        <fullName evidence="4">Transposase</fullName>
    </recommendedName>
</protein>
<evidence type="ECO:0000313" key="3">
    <source>
        <dbReference type="Proteomes" id="UP000198824"/>
    </source>
</evidence>
<organism evidence="2 3">
    <name type="scientific">Sphingomonas jatrophae</name>
    <dbReference type="NCBI Taxonomy" id="1166337"/>
    <lineage>
        <taxon>Bacteria</taxon>
        <taxon>Pseudomonadati</taxon>
        <taxon>Pseudomonadota</taxon>
        <taxon>Alphaproteobacteria</taxon>
        <taxon>Sphingomonadales</taxon>
        <taxon>Sphingomonadaceae</taxon>
        <taxon>Sphingomonas</taxon>
    </lineage>
</organism>
<sequence length="63" mass="7062">MSNPWDRNEGKLQPTSLRLQPPARGQIAKLEAAKRAVAKRQAADDYDMVAERLRYRGIEPVGA</sequence>
<feature type="region of interest" description="Disordered" evidence="1">
    <location>
        <begin position="1"/>
        <end position="22"/>
    </location>
</feature>
<gene>
    <name evidence="2" type="ORF">SAMN05192580_1365</name>
</gene>
<feature type="compositionally biased region" description="Basic and acidic residues" evidence="1">
    <location>
        <begin position="1"/>
        <end position="10"/>
    </location>
</feature>